<dbReference type="InterPro" id="IPR044922">
    <property type="entry name" value="DUF2063_N_sf"/>
</dbReference>
<keyword evidence="2" id="KW-0238">DNA-binding</keyword>
<dbReference type="GO" id="GO:0003677">
    <property type="term" value="F:DNA binding"/>
    <property type="evidence" value="ECO:0007669"/>
    <property type="project" value="UniProtKB-KW"/>
</dbReference>
<dbReference type="Pfam" id="PF09836">
    <property type="entry name" value="DUF2063"/>
    <property type="match status" value="1"/>
</dbReference>
<reference evidence="3" key="1">
    <citation type="submission" date="2017-01" db="EMBL/GenBank/DDBJ databases">
        <authorList>
            <person name="Varghese N."/>
            <person name="Submissions S."/>
        </authorList>
    </citation>
    <scope>NUCLEOTIDE SEQUENCE [LARGE SCALE GENOMIC DNA]</scope>
    <source>
        <strain evidence="3">DSM 19945</strain>
    </source>
</reference>
<name>A0A1N7IZ87_9RHOB</name>
<keyword evidence="3" id="KW-1185">Reference proteome</keyword>
<gene>
    <name evidence="2" type="ORF">SAMN05421580_101159</name>
</gene>
<sequence>MSPHEMALVRFGAALAGGALPQGVTADPPEEAERRFNVYRNNVAVGLGAALVQRFAVIARLVGEAFFAAMAHEYIAKHPPQSPVLHEWGESFPAFLEHFPPLAAYPYMGDVARIEWARGQAFHAADALPIAPAQLIGADPERLQLALHLSVLVLHLATPAVSIWQRNQPGGEGEPIGQSAEIALILRDRAFQVPVRAISAPEAALIAGLKRGETLAQAVAQMDDFDPTALLLELMQAGALCERAEP</sequence>
<dbReference type="EMBL" id="FTOG01000001">
    <property type="protein sequence ID" value="SIS42291.1"/>
    <property type="molecule type" value="Genomic_DNA"/>
</dbReference>
<evidence type="ECO:0000259" key="1">
    <source>
        <dbReference type="Pfam" id="PF09836"/>
    </source>
</evidence>
<dbReference type="STRING" id="453582.SAMN05421580_101159"/>
<organism evidence="2 3">
    <name type="scientific">Rhodobacter aestuarii</name>
    <dbReference type="NCBI Taxonomy" id="453582"/>
    <lineage>
        <taxon>Bacteria</taxon>
        <taxon>Pseudomonadati</taxon>
        <taxon>Pseudomonadota</taxon>
        <taxon>Alphaproteobacteria</taxon>
        <taxon>Rhodobacterales</taxon>
        <taxon>Rhodobacter group</taxon>
        <taxon>Rhodobacter</taxon>
    </lineage>
</organism>
<dbReference type="InterPro" id="IPR018640">
    <property type="entry name" value="DUF2063"/>
</dbReference>
<feature type="domain" description="Putative DNA-binding" evidence="1">
    <location>
        <begin position="13"/>
        <end position="96"/>
    </location>
</feature>
<dbReference type="RefSeq" id="WP_076483139.1">
    <property type="nucleotide sequence ID" value="NZ_FTOG01000001.1"/>
</dbReference>
<protein>
    <submittedName>
        <fullName evidence="2">Putative DNA-binding domain-containing protein</fullName>
    </submittedName>
</protein>
<dbReference type="Gene3D" id="1.10.150.690">
    <property type="entry name" value="DUF2063"/>
    <property type="match status" value="1"/>
</dbReference>
<dbReference type="AlphaFoldDB" id="A0A1N7IZ87"/>
<proteinExistence type="predicted"/>
<accession>A0A1N7IZ87</accession>
<dbReference type="Proteomes" id="UP000186221">
    <property type="component" value="Unassembled WGS sequence"/>
</dbReference>
<evidence type="ECO:0000313" key="2">
    <source>
        <dbReference type="EMBL" id="SIS42291.1"/>
    </source>
</evidence>
<evidence type="ECO:0000313" key="3">
    <source>
        <dbReference type="Proteomes" id="UP000186221"/>
    </source>
</evidence>